<name>A0A239E234_9RHOB</name>
<dbReference type="InterPro" id="IPR036188">
    <property type="entry name" value="FAD/NAD-bd_sf"/>
</dbReference>
<evidence type="ECO:0000256" key="1">
    <source>
        <dbReference type="ARBA" id="ARBA00001974"/>
    </source>
</evidence>
<evidence type="ECO:0000256" key="2">
    <source>
        <dbReference type="ARBA" id="ARBA00010790"/>
    </source>
</evidence>
<dbReference type="PANTHER" id="PTHR42784:SF1">
    <property type="entry name" value="PYRANOSE 2-OXIDASE"/>
    <property type="match status" value="1"/>
</dbReference>
<evidence type="ECO:0000313" key="9">
    <source>
        <dbReference type="Proteomes" id="UP000198440"/>
    </source>
</evidence>
<keyword evidence="5" id="KW-0560">Oxidoreductase</keyword>
<dbReference type="Proteomes" id="UP000198440">
    <property type="component" value="Unassembled WGS sequence"/>
</dbReference>
<evidence type="ECO:0000259" key="6">
    <source>
        <dbReference type="Pfam" id="PF00732"/>
    </source>
</evidence>
<dbReference type="InterPro" id="IPR000172">
    <property type="entry name" value="GMC_OxRdtase_N"/>
</dbReference>
<gene>
    <name evidence="8" type="ORF">SAMN04488078_101323</name>
</gene>
<comment type="similarity">
    <text evidence="2">Belongs to the GMC oxidoreductase family.</text>
</comment>
<keyword evidence="3" id="KW-0285">Flavoprotein</keyword>
<evidence type="ECO:0000256" key="4">
    <source>
        <dbReference type="ARBA" id="ARBA00022827"/>
    </source>
</evidence>
<dbReference type="Pfam" id="PF00732">
    <property type="entry name" value="GMC_oxred_N"/>
    <property type="match status" value="1"/>
</dbReference>
<sequence>MTSVFDTHWDAIVIGAGMGGGTLGRALAEAGQKVLFVEKGAPGLRSERNGLTEVFVPEARAARGLWPDPLHVSLDGVQTSFFAPLGSGPGGSSVFYAATLERPERHDLDDLPGQPHPTGGWPVGFDEMAPWYDRAAKQFRVHGTPDPLSTEASMPLETPPPLHQAEAALTDSLRSAGLHPYRTHTGIAHVADCENCLGRKCPRVCKMDGRSAGVEPALATGNAHLLTGADVTRLHTQDNRITHAELRIDGEIRQLRADRFILAAGALHSPRLLLASASEDWPEGLANRSGLVGGNLMLHVDERFALWPKRGTPDSGATKAISFRDFYHREDMRLGSVQAMGIRASYGEMVHFLNRMFDLRGQPRMRALSRPMAAVAQVLLGHAHLFVGLMEDFPYARNRVLYDPAQPDKLSVTYTLSDELRTRRRAFRKALRRGLRGHRHMFLSMTPELNWGHPCGTLRFGHDPATSVTDASGRAHELANLWVADASFMPTSMGVNPSLTIAANALRVADHILKDRT</sequence>
<dbReference type="RefSeq" id="WP_089277526.1">
    <property type="nucleotide sequence ID" value="NZ_FZON01000013.1"/>
</dbReference>
<comment type="cofactor">
    <cofactor evidence="1">
        <name>FAD</name>
        <dbReference type="ChEBI" id="CHEBI:57692"/>
    </cofactor>
</comment>
<reference evidence="8 9" key="1">
    <citation type="submission" date="2017-06" db="EMBL/GenBank/DDBJ databases">
        <authorList>
            <person name="Kim H.J."/>
            <person name="Triplett B.A."/>
        </authorList>
    </citation>
    <scope>NUCLEOTIDE SEQUENCE [LARGE SCALE GENOMIC DNA]</scope>
    <source>
        <strain evidence="8 9">DSM 11445</strain>
    </source>
</reference>
<feature type="domain" description="Glucose-methanol-choline oxidoreductase C-terminal" evidence="7">
    <location>
        <begin position="450"/>
        <end position="505"/>
    </location>
</feature>
<evidence type="ECO:0000256" key="5">
    <source>
        <dbReference type="ARBA" id="ARBA00023002"/>
    </source>
</evidence>
<organism evidence="8 9">
    <name type="scientific">Antarctobacter heliothermus</name>
    <dbReference type="NCBI Taxonomy" id="74033"/>
    <lineage>
        <taxon>Bacteria</taxon>
        <taxon>Pseudomonadati</taxon>
        <taxon>Pseudomonadota</taxon>
        <taxon>Alphaproteobacteria</taxon>
        <taxon>Rhodobacterales</taxon>
        <taxon>Roseobacteraceae</taxon>
        <taxon>Antarctobacter</taxon>
    </lineage>
</organism>
<dbReference type="AlphaFoldDB" id="A0A239E234"/>
<dbReference type="SUPFAM" id="SSF51905">
    <property type="entry name" value="FAD/NAD(P)-binding domain"/>
    <property type="match status" value="1"/>
</dbReference>
<dbReference type="GO" id="GO:0016614">
    <property type="term" value="F:oxidoreductase activity, acting on CH-OH group of donors"/>
    <property type="evidence" value="ECO:0007669"/>
    <property type="project" value="InterPro"/>
</dbReference>
<protein>
    <submittedName>
        <fullName evidence="8">Choline dehydrogenase</fullName>
    </submittedName>
</protein>
<dbReference type="Pfam" id="PF05199">
    <property type="entry name" value="GMC_oxred_C"/>
    <property type="match status" value="1"/>
</dbReference>
<dbReference type="PANTHER" id="PTHR42784">
    <property type="entry name" value="PYRANOSE 2-OXIDASE"/>
    <property type="match status" value="1"/>
</dbReference>
<dbReference type="InterPro" id="IPR051473">
    <property type="entry name" value="P2Ox-like"/>
</dbReference>
<feature type="domain" description="Glucose-methanol-choline oxidoreductase N-terminal" evidence="6">
    <location>
        <begin position="26"/>
        <end position="300"/>
    </location>
</feature>
<accession>A0A239E234</accession>
<dbReference type="GO" id="GO:0050660">
    <property type="term" value="F:flavin adenine dinucleotide binding"/>
    <property type="evidence" value="ECO:0007669"/>
    <property type="project" value="InterPro"/>
</dbReference>
<evidence type="ECO:0000256" key="3">
    <source>
        <dbReference type="ARBA" id="ARBA00022630"/>
    </source>
</evidence>
<keyword evidence="4" id="KW-0274">FAD</keyword>
<dbReference type="Gene3D" id="3.50.50.60">
    <property type="entry name" value="FAD/NAD(P)-binding domain"/>
    <property type="match status" value="2"/>
</dbReference>
<dbReference type="EMBL" id="FZON01000013">
    <property type="protein sequence ID" value="SNS38790.1"/>
    <property type="molecule type" value="Genomic_DNA"/>
</dbReference>
<dbReference type="OrthoDB" id="9798604at2"/>
<dbReference type="InterPro" id="IPR007867">
    <property type="entry name" value="GMC_OxRtase_C"/>
</dbReference>
<evidence type="ECO:0000259" key="7">
    <source>
        <dbReference type="Pfam" id="PF05199"/>
    </source>
</evidence>
<evidence type="ECO:0000313" key="8">
    <source>
        <dbReference type="EMBL" id="SNS38790.1"/>
    </source>
</evidence>
<proteinExistence type="inferred from homology"/>